<dbReference type="GO" id="GO:0046872">
    <property type="term" value="F:metal ion binding"/>
    <property type="evidence" value="ECO:0007669"/>
    <property type="project" value="UniProtKB-KW"/>
</dbReference>
<dbReference type="Pfam" id="PF02633">
    <property type="entry name" value="Creatininase"/>
    <property type="match status" value="1"/>
</dbReference>
<dbReference type="Gene3D" id="3.40.50.10310">
    <property type="entry name" value="Creatininase"/>
    <property type="match status" value="1"/>
</dbReference>
<evidence type="ECO:0000256" key="3">
    <source>
        <dbReference type="ARBA" id="ARBA00022801"/>
    </source>
</evidence>
<gene>
    <name evidence="6" type="ORF">IMCC3088_192</name>
</gene>
<dbReference type="PANTHER" id="PTHR35005">
    <property type="entry name" value="3-DEHYDRO-SCYLLO-INOSOSE HYDROLASE"/>
    <property type="match status" value="1"/>
</dbReference>
<evidence type="ECO:0000256" key="2">
    <source>
        <dbReference type="ARBA" id="ARBA00022723"/>
    </source>
</evidence>
<dbReference type="OrthoDB" id="9801445at2"/>
<evidence type="ECO:0000256" key="1">
    <source>
        <dbReference type="ARBA" id="ARBA00001947"/>
    </source>
</evidence>
<evidence type="ECO:0000256" key="5">
    <source>
        <dbReference type="ARBA" id="ARBA00024029"/>
    </source>
</evidence>
<protein>
    <submittedName>
        <fullName evidence="6">Creatininase</fullName>
    </submittedName>
</protein>
<dbReference type="GO" id="GO:0016811">
    <property type="term" value="F:hydrolase activity, acting on carbon-nitrogen (but not peptide) bonds, in linear amides"/>
    <property type="evidence" value="ECO:0007669"/>
    <property type="project" value="TreeGrafter"/>
</dbReference>
<accession>F3KZ81</accession>
<evidence type="ECO:0000313" key="7">
    <source>
        <dbReference type="Proteomes" id="UP000005615"/>
    </source>
</evidence>
<comment type="similarity">
    <text evidence="5">Belongs to the creatininase superfamily.</text>
</comment>
<proteinExistence type="inferred from homology"/>
<keyword evidence="3" id="KW-0378">Hydrolase</keyword>
<dbReference type="RefSeq" id="WP_009574721.1">
    <property type="nucleotide sequence ID" value="NZ_AEIG01000011.1"/>
</dbReference>
<keyword evidence="2" id="KW-0479">Metal-binding</keyword>
<evidence type="ECO:0000313" key="6">
    <source>
        <dbReference type="EMBL" id="EGG30568.1"/>
    </source>
</evidence>
<evidence type="ECO:0000256" key="4">
    <source>
        <dbReference type="ARBA" id="ARBA00022833"/>
    </source>
</evidence>
<dbReference type="STRING" id="2518989.IMCC3088_192"/>
<keyword evidence="4" id="KW-0862">Zinc</keyword>
<dbReference type="SUPFAM" id="SSF102215">
    <property type="entry name" value="Creatininase"/>
    <property type="match status" value="1"/>
</dbReference>
<dbReference type="InterPro" id="IPR003785">
    <property type="entry name" value="Creatininase/forma_Hydrolase"/>
</dbReference>
<dbReference type="InterPro" id="IPR024087">
    <property type="entry name" value="Creatininase-like_sf"/>
</dbReference>
<organism evidence="6 7">
    <name type="scientific">Aequoribacter fuscus</name>
    <dbReference type="NCBI Taxonomy" id="2518989"/>
    <lineage>
        <taxon>Bacteria</taxon>
        <taxon>Pseudomonadati</taxon>
        <taxon>Pseudomonadota</taxon>
        <taxon>Gammaproteobacteria</taxon>
        <taxon>Cellvibrionales</taxon>
        <taxon>Halieaceae</taxon>
        <taxon>Aequoribacter</taxon>
    </lineage>
</organism>
<dbReference type="AlphaFoldDB" id="F3KZ81"/>
<sequence length="248" mass="26942">MQLSLSTWTDIEQYLKTSDAIIIPIGSMEQHGPTGLIGTDAICPEVIAKRVGDEHGVLIGPTFNVGCAQHHLGFPGTMTLRPSTMIAAIADWSLSLAKHGFKKLYWFNGHGGNTATIQAAFAEVYAQRSFEPSPARQPALRMTSKNWWELPSVMAKCKELHPSGDGMHATASEVAVTYAAYPDQVRNQTLEPKIAPIGSFTDAEHYRANFPDGRIGSDPTQATIEAGNTIIDVTAQALWADFQKFAQS</sequence>
<dbReference type="EMBL" id="AEIG01000011">
    <property type="protein sequence ID" value="EGG30568.1"/>
    <property type="molecule type" value="Genomic_DNA"/>
</dbReference>
<reference evidence="6 7" key="1">
    <citation type="journal article" date="2011" name="J. Bacteriol.">
        <title>Genome sequence of strain IMCC3088, a proteorhodopsin-containing marine bacterium belonging to the OM60/NOR5 clade.</title>
        <authorList>
            <person name="Jang Y."/>
            <person name="Oh H.M."/>
            <person name="Kang I."/>
            <person name="Lee K."/>
            <person name="Yang S.J."/>
            <person name="Cho J.C."/>
        </authorList>
    </citation>
    <scope>NUCLEOTIDE SEQUENCE [LARGE SCALE GENOMIC DNA]</scope>
    <source>
        <strain evidence="6 7">IMCC3088</strain>
    </source>
</reference>
<dbReference type="PANTHER" id="PTHR35005:SF1">
    <property type="entry name" value="2-AMINO-5-FORMYLAMINO-6-RIBOSYLAMINOPYRIMIDIN-4(3H)-ONE 5'-MONOPHOSPHATE DEFORMYLASE"/>
    <property type="match status" value="1"/>
</dbReference>
<comment type="cofactor">
    <cofactor evidence="1">
        <name>Zn(2+)</name>
        <dbReference type="ChEBI" id="CHEBI:29105"/>
    </cofactor>
</comment>
<name>F3KZ81_9GAMM</name>
<comment type="caution">
    <text evidence="6">The sequence shown here is derived from an EMBL/GenBank/DDBJ whole genome shotgun (WGS) entry which is preliminary data.</text>
</comment>
<dbReference type="GO" id="GO:0009231">
    <property type="term" value="P:riboflavin biosynthetic process"/>
    <property type="evidence" value="ECO:0007669"/>
    <property type="project" value="TreeGrafter"/>
</dbReference>
<keyword evidence="7" id="KW-1185">Reference proteome</keyword>
<dbReference type="eggNOG" id="COG1402">
    <property type="taxonomic scope" value="Bacteria"/>
</dbReference>
<dbReference type="Proteomes" id="UP000005615">
    <property type="component" value="Unassembled WGS sequence"/>
</dbReference>